<keyword evidence="1" id="KW-0285">Flavoprotein</keyword>
<keyword evidence="7" id="KW-1185">Reference proteome</keyword>
<dbReference type="InterPro" id="IPR019921">
    <property type="entry name" value="Lucif-like_OxRdtase_Rv2161c"/>
</dbReference>
<protein>
    <submittedName>
        <fullName evidence="6">F420-dependent oxidoreductase</fullName>
    </submittedName>
</protein>
<keyword evidence="3" id="KW-0560">Oxidoreductase</keyword>
<comment type="caution">
    <text evidence="6">The sequence shown here is derived from an EMBL/GenBank/DDBJ whole genome shotgun (WGS) entry which is preliminary data.</text>
</comment>
<name>A0A064CJZ9_9MYCO</name>
<keyword evidence="4" id="KW-0503">Monooxygenase</keyword>
<dbReference type="PANTHER" id="PTHR42847:SF4">
    <property type="entry name" value="ALKANESULFONATE MONOOXYGENASE-RELATED"/>
    <property type="match status" value="1"/>
</dbReference>
<evidence type="ECO:0000256" key="1">
    <source>
        <dbReference type="ARBA" id="ARBA00022630"/>
    </source>
</evidence>
<gene>
    <name evidence="6" type="ORF">Y900_009205</name>
</gene>
<keyword evidence="2" id="KW-0288">FMN</keyword>
<dbReference type="STRING" id="1440774.Y900_009205"/>
<evidence type="ECO:0000256" key="4">
    <source>
        <dbReference type="ARBA" id="ARBA00023033"/>
    </source>
</evidence>
<dbReference type="Gene3D" id="3.20.20.30">
    <property type="entry name" value="Luciferase-like domain"/>
    <property type="match status" value="1"/>
</dbReference>
<evidence type="ECO:0000259" key="5">
    <source>
        <dbReference type="Pfam" id="PF00296"/>
    </source>
</evidence>
<evidence type="ECO:0000256" key="2">
    <source>
        <dbReference type="ARBA" id="ARBA00022643"/>
    </source>
</evidence>
<organism evidence="6 7">
    <name type="scientific">Mycolicibacterium aromaticivorans JS19b1 = JCM 16368</name>
    <dbReference type="NCBI Taxonomy" id="1440774"/>
    <lineage>
        <taxon>Bacteria</taxon>
        <taxon>Bacillati</taxon>
        <taxon>Actinomycetota</taxon>
        <taxon>Actinomycetes</taxon>
        <taxon>Mycobacteriales</taxon>
        <taxon>Mycobacteriaceae</taxon>
        <taxon>Mycolicibacterium</taxon>
    </lineage>
</organism>
<accession>A0A064CJZ9</accession>
<dbReference type="AlphaFoldDB" id="A0A064CJZ9"/>
<reference evidence="6" key="1">
    <citation type="submission" date="2014-05" db="EMBL/GenBank/DDBJ databases">
        <title>Genome sequence of Mycobacterium aromaticivorans strain JS19b1T (= DSM 45407T).</title>
        <authorList>
            <person name="Kwak Y."/>
            <person name="Park G.-S."/>
            <person name="Li Q.X."/>
            <person name="Lee S.-E."/>
            <person name="Shin J.-H."/>
        </authorList>
    </citation>
    <scope>NUCLEOTIDE SEQUENCE [LARGE SCALE GENOMIC DNA]</scope>
    <source>
        <strain evidence="6">JS19b1</strain>
    </source>
</reference>
<dbReference type="InterPro" id="IPR036661">
    <property type="entry name" value="Luciferase-like_sf"/>
</dbReference>
<feature type="domain" description="Luciferase-like" evidence="5">
    <location>
        <begin position="20"/>
        <end position="263"/>
    </location>
</feature>
<evidence type="ECO:0000256" key="3">
    <source>
        <dbReference type="ARBA" id="ARBA00023002"/>
    </source>
</evidence>
<dbReference type="GO" id="GO:0008726">
    <property type="term" value="F:alkanesulfonate monooxygenase activity"/>
    <property type="evidence" value="ECO:0007669"/>
    <property type="project" value="TreeGrafter"/>
</dbReference>
<dbReference type="OrthoDB" id="5172444at2"/>
<evidence type="ECO:0000313" key="7">
    <source>
        <dbReference type="Proteomes" id="UP000022835"/>
    </source>
</evidence>
<proteinExistence type="predicted"/>
<dbReference type="InterPro" id="IPR050172">
    <property type="entry name" value="SsuD_RutA_monooxygenase"/>
</dbReference>
<dbReference type="Proteomes" id="UP000022835">
    <property type="component" value="Unassembled WGS sequence"/>
</dbReference>
<dbReference type="RefSeq" id="WP_036341426.1">
    <property type="nucleotide sequence ID" value="NZ_JALN02000001.1"/>
</dbReference>
<dbReference type="Pfam" id="PF00296">
    <property type="entry name" value="Bac_luciferase"/>
    <property type="match status" value="1"/>
</dbReference>
<dbReference type="eggNOG" id="COG2141">
    <property type="taxonomic scope" value="Bacteria"/>
</dbReference>
<dbReference type="SUPFAM" id="SSF51679">
    <property type="entry name" value="Bacterial luciferase-like"/>
    <property type="match status" value="1"/>
</dbReference>
<dbReference type="GO" id="GO:0046306">
    <property type="term" value="P:alkanesulfonate catabolic process"/>
    <property type="evidence" value="ECO:0007669"/>
    <property type="project" value="TreeGrafter"/>
</dbReference>
<evidence type="ECO:0000313" key="6">
    <source>
        <dbReference type="EMBL" id="KDE99122.1"/>
    </source>
</evidence>
<dbReference type="EMBL" id="JALN02000001">
    <property type="protein sequence ID" value="KDE99122.1"/>
    <property type="molecule type" value="Genomic_DNA"/>
</dbReference>
<sequence length="315" mass="33117">MRYTLEYPSELPTAPDDFLSPAVIRDVVSRAEAAGFAAVALSEHPAPSLKWRRNGGHNTVDPVAALSFMAGVTSRIKLMTNLFVLPFRNPYLSAKALGSVDILSGGRLIAGVGAGYLRSEFSALGVEVDDRAELLDEALAALRAIWTDPETPVSGRGFTATGPMWLQPPVQRPHPPIWIGGNTAAAARRVVEHGSGWMPLIAPSGMASAIGTAALEDTAAFGARLGRLRQALADAGRDPETLDVQVICPWIDLDDDSSLRRAQDTLGELAGYGANWAVARVEAPTPAAALDYIDAFGEVVIAGDLVGTPVRGGSA</sequence>
<dbReference type="NCBIfam" id="TIGR03619">
    <property type="entry name" value="F420_Rv2161c"/>
    <property type="match status" value="1"/>
</dbReference>
<dbReference type="PANTHER" id="PTHR42847">
    <property type="entry name" value="ALKANESULFONATE MONOOXYGENASE"/>
    <property type="match status" value="1"/>
</dbReference>
<dbReference type="InterPro" id="IPR011251">
    <property type="entry name" value="Luciferase-like_dom"/>
</dbReference>